<dbReference type="Proteomes" id="UP000014978">
    <property type="component" value="Unassembled WGS sequence"/>
</dbReference>
<dbReference type="VEuPathDB" id="MicrosporidiaDB:SLOPH_2375"/>
<gene>
    <name evidence="1" type="ORF">SLOPH_2375</name>
</gene>
<organism evidence="1 2">
    <name type="scientific">Spraguea lophii (strain 42_110)</name>
    <name type="common">Microsporidian parasite</name>
    <dbReference type="NCBI Taxonomy" id="1358809"/>
    <lineage>
        <taxon>Eukaryota</taxon>
        <taxon>Fungi</taxon>
        <taxon>Fungi incertae sedis</taxon>
        <taxon>Microsporidia</taxon>
        <taxon>Spragueidae</taxon>
        <taxon>Spraguea</taxon>
    </lineage>
</organism>
<dbReference type="EMBL" id="ATCN01000083">
    <property type="protein sequence ID" value="EPR79871.1"/>
    <property type="molecule type" value="Genomic_DNA"/>
</dbReference>
<evidence type="ECO:0000313" key="2">
    <source>
        <dbReference type="Proteomes" id="UP000014978"/>
    </source>
</evidence>
<accession>S7WAF2</accession>
<sequence>MNIFIFPLIFCSERRIINDLDGSLDTSNNNTNNSVFDLSAINVLLDSMLLENFENSEIENIRERRVNYLREGEDDFVHGRLTPIYKQNHTKESLEQTLGIVPEEYFERREWGQSPGSSERELYNRGQTEEITMTSGNDSTSIIESGRETSNSNYFNLEPAYIPPVNSNHIPFSSSTLSAECSSSIYNPENYSLQQNANSAIAESSYTHVSSEKRKILSCKPKKKKPSNGTVISAQDYLLDNNLDMEYIIIGDEIILNIKGIFFDENDRFIFSDDNITDISTNDKLHTTYQEIESLKLHILSLAQDLNNDTDISMGAYLNNLLMIIKHKITYVELIINFIKVYIRLTQSLCGDSIQILLKSYISIPQRSRENDYKIFDLFSTLIYHDELKNYYYVVKNLILSEFRYITPKGSSSLKEKRINENMKIECLSTIKNNYNKYQKYKDISKHLTRDRNKIIEICEKYKRKYIH</sequence>
<evidence type="ECO:0000313" key="1">
    <source>
        <dbReference type="EMBL" id="EPR79871.1"/>
    </source>
</evidence>
<keyword evidence="2" id="KW-1185">Reference proteome</keyword>
<comment type="caution">
    <text evidence="1">The sequence shown here is derived from an EMBL/GenBank/DDBJ whole genome shotgun (WGS) entry which is preliminary data.</text>
</comment>
<proteinExistence type="predicted"/>
<dbReference type="HOGENOM" id="CLU_584182_0_0_1"/>
<name>S7WAF2_SPRLO</name>
<dbReference type="AlphaFoldDB" id="S7WAF2"/>
<reference evidence="2" key="1">
    <citation type="journal article" date="2013" name="PLoS Genet.">
        <title>The genome of Spraguea lophii and the basis of host-microsporidian interactions.</title>
        <authorList>
            <person name="Campbell S.E."/>
            <person name="Williams T.A."/>
            <person name="Yousuf A."/>
            <person name="Soanes D.M."/>
            <person name="Paszkiewicz K.H."/>
            <person name="Williams B.A.P."/>
        </authorList>
    </citation>
    <scope>NUCLEOTIDE SEQUENCE [LARGE SCALE GENOMIC DNA]</scope>
    <source>
        <strain evidence="2">42_110</strain>
    </source>
</reference>
<dbReference type="InParanoid" id="S7WAF2"/>
<protein>
    <submittedName>
        <fullName evidence="1">Uncharacterized protein</fullName>
    </submittedName>
</protein>